<comment type="similarity">
    <text evidence="1">Belongs to the FAM72 family.</text>
</comment>
<dbReference type="Pfam" id="PF14976">
    <property type="entry name" value="YPEH2ZP"/>
    <property type="match status" value="1"/>
</dbReference>
<dbReference type="GO" id="GO:0005829">
    <property type="term" value="C:cytosol"/>
    <property type="evidence" value="ECO:0007669"/>
    <property type="project" value="TreeGrafter"/>
</dbReference>
<dbReference type="GeneID" id="75910233"/>
<feature type="region of interest" description="Disordered" evidence="2">
    <location>
        <begin position="99"/>
        <end position="130"/>
    </location>
</feature>
<accession>A0AAD5HHF2</accession>
<reference evidence="3" key="1">
    <citation type="submission" date="2021-06" db="EMBL/GenBank/DDBJ databases">
        <authorList>
            <consortium name="DOE Joint Genome Institute"/>
            <person name="Mondo S.J."/>
            <person name="Amses K.R."/>
            <person name="Simmons D.R."/>
            <person name="Longcore J.E."/>
            <person name="Seto K."/>
            <person name="Alves G.H."/>
            <person name="Bonds A.E."/>
            <person name="Quandt C.A."/>
            <person name="Davis W.J."/>
            <person name="Chang Y."/>
            <person name="Letcher P.M."/>
            <person name="Powell M.J."/>
            <person name="Kuo A."/>
            <person name="Labutti K."/>
            <person name="Pangilinan J."/>
            <person name="Andreopoulos W."/>
            <person name="Tritt A."/>
            <person name="Riley R."/>
            <person name="Hundley H."/>
            <person name="Johnson J."/>
            <person name="Lipzen A."/>
            <person name="Barry K."/>
            <person name="Berbee M.L."/>
            <person name="Buchler N.E."/>
            <person name="Grigoriev I.V."/>
            <person name="Spatafora J.W."/>
            <person name="Stajich J.E."/>
            <person name="James T.Y."/>
        </authorList>
    </citation>
    <scope>NUCLEOTIDE SEQUENCE</scope>
    <source>
        <strain evidence="3">AG</strain>
    </source>
</reference>
<name>A0AAD5HHF2_UMBRA</name>
<dbReference type="EMBL" id="MU620892">
    <property type="protein sequence ID" value="KAI8584475.1"/>
    <property type="molecule type" value="Genomic_DNA"/>
</dbReference>
<protein>
    <submittedName>
        <fullName evidence="3">Uncharacterized protein</fullName>
    </submittedName>
</protein>
<dbReference type="Proteomes" id="UP001206595">
    <property type="component" value="Unassembled WGS sequence"/>
</dbReference>
<keyword evidence="4" id="KW-1185">Reference proteome</keyword>
<evidence type="ECO:0000256" key="2">
    <source>
        <dbReference type="SAM" id="MobiDB-lite"/>
    </source>
</evidence>
<proteinExistence type="inferred from homology"/>
<dbReference type="PANTHER" id="PTHR31841">
    <property type="entry name" value="PROTEIN FAM72A-RELATED"/>
    <property type="match status" value="1"/>
</dbReference>
<gene>
    <name evidence="3" type="ORF">K450DRAFT_216586</name>
</gene>
<reference evidence="3" key="2">
    <citation type="journal article" date="2022" name="Proc. Natl. Acad. Sci. U.S.A.">
        <title>Diploid-dominant life cycles characterize the early evolution of Fungi.</title>
        <authorList>
            <person name="Amses K.R."/>
            <person name="Simmons D.R."/>
            <person name="Longcore J.E."/>
            <person name="Mondo S.J."/>
            <person name="Seto K."/>
            <person name="Jeronimo G.H."/>
            <person name="Bonds A.E."/>
            <person name="Quandt C.A."/>
            <person name="Davis W.J."/>
            <person name="Chang Y."/>
            <person name="Federici B.A."/>
            <person name="Kuo A."/>
            <person name="LaButti K."/>
            <person name="Pangilinan J."/>
            <person name="Andreopoulos W."/>
            <person name="Tritt A."/>
            <person name="Riley R."/>
            <person name="Hundley H."/>
            <person name="Johnson J."/>
            <person name="Lipzen A."/>
            <person name="Barry K."/>
            <person name="Lang B.F."/>
            <person name="Cuomo C.A."/>
            <person name="Buchler N.E."/>
            <person name="Grigoriev I.V."/>
            <person name="Spatafora J.W."/>
            <person name="Stajich J.E."/>
            <person name="James T.Y."/>
        </authorList>
    </citation>
    <scope>NUCLEOTIDE SEQUENCE</scope>
    <source>
        <strain evidence="3">AG</strain>
    </source>
</reference>
<organism evidence="3 4">
    <name type="scientific">Umbelopsis ramanniana AG</name>
    <dbReference type="NCBI Taxonomy" id="1314678"/>
    <lineage>
        <taxon>Eukaryota</taxon>
        <taxon>Fungi</taxon>
        <taxon>Fungi incertae sedis</taxon>
        <taxon>Mucoromycota</taxon>
        <taxon>Mucoromycotina</taxon>
        <taxon>Umbelopsidomycetes</taxon>
        <taxon>Umbelopsidales</taxon>
        <taxon>Umbelopsidaceae</taxon>
        <taxon>Umbelopsis</taxon>
    </lineage>
</organism>
<dbReference type="InterPro" id="IPR026768">
    <property type="entry name" value="YPEH2ZP"/>
</dbReference>
<dbReference type="RefSeq" id="XP_051449479.1">
    <property type="nucleotide sequence ID" value="XM_051584883.1"/>
</dbReference>
<dbReference type="AlphaFoldDB" id="A0AAD5HHF2"/>
<evidence type="ECO:0000256" key="1">
    <source>
        <dbReference type="ARBA" id="ARBA00006888"/>
    </source>
</evidence>
<sequence>MTGFRAVQRQPQAMYHSNEDYLHAYNATRDRETSQSAAAAAIAAATQFHLQQGQQGHQFEGQYSQTIRRRIQPTHIGSRIPQPSVSSPSLSSGIAALSSSTYPAEHNTSMRAPSPSGTSPSTPPMYRSGRASIPNAQYVMQQQSAQRPTLHQQPPRDFANAYPMKPVYQLSCKHCCNVICARGMKAILLADTRIELYSTDTPPRGSIQLMDKDYLTRTCRCRIRDIACLGCGNIAGYHVVSPCFQCLEACNNGHFWMFHSEFCQPSERTDHSGNNTLLWSSLPRAEMDVDFFFGNTIRHETMCR</sequence>
<dbReference type="PANTHER" id="PTHR31841:SF1">
    <property type="entry name" value="PROTEIN FAM72A-RELATED"/>
    <property type="match status" value="1"/>
</dbReference>
<evidence type="ECO:0000313" key="4">
    <source>
        <dbReference type="Proteomes" id="UP001206595"/>
    </source>
</evidence>
<evidence type="ECO:0000313" key="3">
    <source>
        <dbReference type="EMBL" id="KAI8584475.1"/>
    </source>
</evidence>
<comment type="caution">
    <text evidence="3">The sequence shown here is derived from an EMBL/GenBank/DDBJ whole genome shotgun (WGS) entry which is preliminary data.</text>
</comment>